<gene>
    <name evidence="1" type="ORF">ABID19_004760</name>
</gene>
<dbReference type="EMBL" id="JBEPMC010000009">
    <property type="protein sequence ID" value="MET3581707.1"/>
    <property type="molecule type" value="Genomic_DNA"/>
</dbReference>
<protein>
    <recommendedName>
        <fullName evidence="3">DUF1579 domain-containing protein</fullName>
    </recommendedName>
</protein>
<reference evidence="1 2" key="1">
    <citation type="submission" date="2024-06" db="EMBL/GenBank/DDBJ databases">
        <title>Genomic Encyclopedia of Type Strains, Phase IV (KMG-IV): sequencing the most valuable type-strain genomes for metagenomic binning, comparative biology and taxonomic classification.</title>
        <authorList>
            <person name="Goeker M."/>
        </authorList>
    </citation>
    <scope>NUCLEOTIDE SEQUENCE [LARGE SCALE GENOMIC DNA]</scope>
    <source>
        <strain evidence="1 2">DSM 100022</strain>
    </source>
</reference>
<keyword evidence="2" id="KW-1185">Reference proteome</keyword>
<comment type="caution">
    <text evidence="1">The sequence shown here is derived from an EMBL/GenBank/DDBJ whole genome shotgun (WGS) entry which is preliminary data.</text>
</comment>
<dbReference type="RefSeq" id="WP_354493317.1">
    <property type="nucleotide sequence ID" value="NZ_JBEPMC010000009.1"/>
</dbReference>
<sequence length="178" mass="20002">MFNSSSFAEALHSNGPATDLAEKLHLYGRFIGAWTFDATRHLEDGQVLTGRGEVHFGWVLEGRAIQDVWILPARDAGPSPSLGKWTFYGTTLRVYDPGVDAWHIFWSDPRTQYYSRQLGRAEGDTIVQEGADGSGASVRWSFSRITENSFRWLGERSQDDGATWRLEVEFLARRAGST</sequence>
<evidence type="ECO:0000313" key="2">
    <source>
        <dbReference type="Proteomes" id="UP001549204"/>
    </source>
</evidence>
<evidence type="ECO:0008006" key="3">
    <source>
        <dbReference type="Google" id="ProtNLM"/>
    </source>
</evidence>
<organism evidence="1 2">
    <name type="scientific">Mesorhizobium robiniae</name>
    <dbReference type="NCBI Taxonomy" id="559315"/>
    <lineage>
        <taxon>Bacteria</taxon>
        <taxon>Pseudomonadati</taxon>
        <taxon>Pseudomonadota</taxon>
        <taxon>Alphaproteobacteria</taxon>
        <taxon>Hyphomicrobiales</taxon>
        <taxon>Phyllobacteriaceae</taxon>
        <taxon>Mesorhizobium</taxon>
    </lineage>
</organism>
<evidence type="ECO:0000313" key="1">
    <source>
        <dbReference type="EMBL" id="MET3581707.1"/>
    </source>
</evidence>
<proteinExistence type="predicted"/>
<dbReference type="Proteomes" id="UP001549204">
    <property type="component" value="Unassembled WGS sequence"/>
</dbReference>
<name>A0ABV2GUH7_9HYPH</name>
<accession>A0ABV2GUH7</accession>